<accession>A0ABU9U419</accession>
<gene>
    <name evidence="1" type="ORF">WNY63_13680</name>
</gene>
<evidence type="ECO:0000313" key="1">
    <source>
        <dbReference type="EMBL" id="MEM5551780.1"/>
    </source>
</evidence>
<dbReference type="PANTHER" id="PTHR36978:SF4">
    <property type="entry name" value="P-LOOP CONTAINING NUCLEOSIDE TRIPHOSPHATE HYDROLASE PROTEIN"/>
    <property type="match status" value="1"/>
</dbReference>
<evidence type="ECO:0000313" key="2">
    <source>
        <dbReference type="Proteomes" id="UP001388366"/>
    </source>
</evidence>
<dbReference type="RefSeq" id="WP_054204597.1">
    <property type="nucleotide sequence ID" value="NZ_BDDS01000002.1"/>
</dbReference>
<dbReference type="PANTHER" id="PTHR36978">
    <property type="entry name" value="P-LOOP CONTAINING NUCLEOTIDE TRIPHOSPHATE HYDROLASE"/>
    <property type="match status" value="1"/>
</dbReference>
<keyword evidence="2" id="KW-1185">Reference proteome</keyword>
<comment type="caution">
    <text evidence="1">The sequence shown here is derived from an EMBL/GenBank/DDBJ whole genome shotgun (WGS) entry which is preliminary data.</text>
</comment>
<dbReference type="Gene3D" id="3.40.50.300">
    <property type="entry name" value="P-loop containing nucleotide triphosphate hydrolases"/>
    <property type="match status" value="1"/>
</dbReference>
<organism evidence="1 2">
    <name type="scientific">Pseudoalteromonas neustonica</name>
    <dbReference type="NCBI Taxonomy" id="1840331"/>
    <lineage>
        <taxon>Bacteria</taxon>
        <taxon>Pseudomonadati</taxon>
        <taxon>Pseudomonadota</taxon>
        <taxon>Gammaproteobacteria</taxon>
        <taxon>Alteromonadales</taxon>
        <taxon>Pseudoalteromonadaceae</taxon>
        <taxon>Pseudoalteromonas</taxon>
    </lineage>
</organism>
<dbReference type="Proteomes" id="UP001388366">
    <property type="component" value="Unassembled WGS sequence"/>
</dbReference>
<protein>
    <submittedName>
        <fullName evidence="1">Sulfotransferase</fullName>
    </submittedName>
</protein>
<reference evidence="1 2" key="1">
    <citation type="submission" date="2024-03" db="EMBL/GenBank/DDBJ databases">
        <title>Community enrichment and isolation of bacterial strains for fucoidan degradation.</title>
        <authorList>
            <person name="Sichert A."/>
        </authorList>
    </citation>
    <scope>NUCLEOTIDE SEQUENCE [LARGE SCALE GENOMIC DNA]</scope>
    <source>
        <strain evidence="1 2">AS81</strain>
    </source>
</reference>
<dbReference type="SUPFAM" id="SSF52540">
    <property type="entry name" value="P-loop containing nucleoside triphosphate hydrolases"/>
    <property type="match status" value="1"/>
</dbReference>
<dbReference type="InterPro" id="IPR040632">
    <property type="entry name" value="Sulfotransfer_4"/>
</dbReference>
<dbReference type="InterPro" id="IPR027417">
    <property type="entry name" value="P-loop_NTPase"/>
</dbReference>
<proteinExistence type="predicted"/>
<name>A0ABU9U419_9GAMM</name>
<dbReference type="Pfam" id="PF17784">
    <property type="entry name" value="Sulfotransfer_4"/>
    <property type="match status" value="2"/>
</dbReference>
<dbReference type="EMBL" id="JBBMQU010000025">
    <property type="protein sequence ID" value="MEM5551780.1"/>
    <property type="molecule type" value="Genomic_DNA"/>
</dbReference>
<sequence length="214" mass="24683">MNAPTKIFIIGLPRTGTTSVCNAFLQLDFSCAHTAYTKRCMIDAKVIADTPIFNDYQNLDTLYPDSKFIYLERELVKWIPSIRQLLTRMYKNLMREDGGFNPHIKRCYLNTFKDLSLDKLECDAYLQQCYTTHLNGAKQYFSNRPDDFLSIDISDINSFNKLCQFLDIKSELTNFERMNIGGKVTAWNEIKHPLKVASTAHGKIDKLLYPNGNL</sequence>